<dbReference type="EMBL" id="JACGWJ010000006">
    <property type="protein sequence ID" value="KAL0413137.1"/>
    <property type="molecule type" value="Genomic_DNA"/>
</dbReference>
<evidence type="ECO:0000313" key="2">
    <source>
        <dbReference type="EMBL" id="KAL0413137.1"/>
    </source>
</evidence>
<sequence length="73" mass="8306">MASWDESVRFVDEKVAGDDPSEDTSERTVPRSSTFSRAQRWSLRQTVAIQHCLLDESLEKDDVGENEEEGFSL</sequence>
<dbReference type="AlphaFoldDB" id="A0AAW2U912"/>
<feature type="region of interest" description="Disordered" evidence="1">
    <location>
        <begin position="1"/>
        <end position="33"/>
    </location>
</feature>
<accession>A0AAW2U912</accession>
<gene>
    <name evidence="2" type="ORF">Sradi_1515400</name>
</gene>
<name>A0AAW2U912_SESRA</name>
<reference evidence="2" key="2">
    <citation type="journal article" date="2024" name="Plant">
        <title>Genomic evolution and insights into agronomic trait innovations of Sesamum species.</title>
        <authorList>
            <person name="Miao H."/>
            <person name="Wang L."/>
            <person name="Qu L."/>
            <person name="Liu H."/>
            <person name="Sun Y."/>
            <person name="Le M."/>
            <person name="Wang Q."/>
            <person name="Wei S."/>
            <person name="Zheng Y."/>
            <person name="Lin W."/>
            <person name="Duan Y."/>
            <person name="Cao H."/>
            <person name="Xiong S."/>
            <person name="Wang X."/>
            <person name="Wei L."/>
            <person name="Li C."/>
            <person name="Ma Q."/>
            <person name="Ju M."/>
            <person name="Zhao R."/>
            <person name="Li G."/>
            <person name="Mu C."/>
            <person name="Tian Q."/>
            <person name="Mei H."/>
            <person name="Zhang T."/>
            <person name="Gao T."/>
            <person name="Zhang H."/>
        </authorList>
    </citation>
    <scope>NUCLEOTIDE SEQUENCE</scope>
    <source>
        <strain evidence="2">G02</strain>
    </source>
</reference>
<feature type="compositionally biased region" description="Basic and acidic residues" evidence="1">
    <location>
        <begin position="1"/>
        <end position="17"/>
    </location>
</feature>
<reference evidence="2" key="1">
    <citation type="submission" date="2020-06" db="EMBL/GenBank/DDBJ databases">
        <authorList>
            <person name="Li T."/>
            <person name="Hu X."/>
            <person name="Zhang T."/>
            <person name="Song X."/>
            <person name="Zhang H."/>
            <person name="Dai N."/>
            <person name="Sheng W."/>
            <person name="Hou X."/>
            <person name="Wei L."/>
        </authorList>
    </citation>
    <scope>NUCLEOTIDE SEQUENCE</scope>
    <source>
        <strain evidence="2">G02</strain>
        <tissue evidence="2">Leaf</tissue>
    </source>
</reference>
<evidence type="ECO:0000256" key="1">
    <source>
        <dbReference type="SAM" id="MobiDB-lite"/>
    </source>
</evidence>
<proteinExistence type="predicted"/>
<organism evidence="2">
    <name type="scientific">Sesamum radiatum</name>
    <name type="common">Black benniseed</name>
    <dbReference type="NCBI Taxonomy" id="300843"/>
    <lineage>
        <taxon>Eukaryota</taxon>
        <taxon>Viridiplantae</taxon>
        <taxon>Streptophyta</taxon>
        <taxon>Embryophyta</taxon>
        <taxon>Tracheophyta</taxon>
        <taxon>Spermatophyta</taxon>
        <taxon>Magnoliopsida</taxon>
        <taxon>eudicotyledons</taxon>
        <taxon>Gunneridae</taxon>
        <taxon>Pentapetalae</taxon>
        <taxon>asterids</taxon>
        <taxon>lamiids</taxon>
        <taxon>Lamiales</taxon>
        <taxon>Pedaliaceae</taxon>
        <taxon>Sesamum</taxon>
    </lineage>
</organism>
<comment type="caution">
    <text evidence="2">The sequence shown here is derived from an EMBL/GenBank/DDBJ whole genome shotgun (WGS) entry which is preliminary data.</text>
</comment>
<protein>
    <submittedName>
        <fullName evidence="2">Uncharacterized protein</fullName>
    </submittedName>
</protein>